<evidence type="ECO:0000256" key="1">
    <source>
        <dbReference type="ARBA" id="ARBA00022729"/>
    </source>
</evidence>
<dbReference type="OrthoDB" id="9816120at2"/>
<evidence type="ECO:0000259" key="2">
    <source>
        <dbReference type="Pfam" id="PF07593"/>
    </source>
</evidence>
<proteinExistence type="predicted"/>
<evidence type="ECO:0000313" key="4">
    <source>
        <dbReference type="Proteomes" id="UP000190897"/>
    </source>
</evidence>
<dbReference type="InterPro" id="IPR013517">
    <property type="entry name" value="FG-GAP"/>
</dbReference>
<keyword evidence="4" id="KW-1185">Reference proteome</keyword>
<dbReference type="InterPro" id="IPR027039">
    <property type="entry name" value="Crtac1"/>
</dbReference>
<dbReference type="Pfam" id="PF07593">
    <property type="entry name" value="UnbV_ASPIC"/>
    <property type="match status" value="1"/>
</dbReference>
<dbReference type="InterPro" id="IPR011519">
    <property type="entry name" value="UnbV_ASPIC"/>
</dbReference>
<dbReference type="STRING" id="651661.SAMN05660293_03424"/>
<dbReference type="SUPFAM" id="SSF69318">
    <property type="entry name" value="Integrin alpha N-terminal domain"/>
    <property type="match status" value="3"/>
</dbReference>
<dbReference type="InterPro" id="IPR028994">
    <property type="entry name" value="Integrin_alpha_N"/>
</dbReference>
<dbReference type="PANTHER" id="PTHR16026:SF0">
    <property type="entry name" value="CARTILAGE ACIDIC PROTEIN 1"/>
    <property type="match status" value="1"/>
</dbReference>
<reference evidence="4" key="1">
    <citation type="submission" date="2017-02" db="EMBL/GenBank/DDBJ databases">
        <authorList>
            <person name="Varghese N."/>
            <person name="Submissions S."/>
        </authorList>
    </citation>
    <scope>NUCLEOTIDE SEQUENCE [LARGE SCALE GENOMIC DNA]</scope>
    <source>
        <strain evidence="4">DSM 22270</strain>
    </source>
</reference>
<keyword evidence="1" id="KW-0732">Signal</keyword>
<dbReference type="EMBL" id="FUZA01000004">
    <property type="protein sequence ID" value="SKB99749.1"/>
    <property type="molecule type" value="Genomic_DNA"/>
</dbReference>
<dbReference type="PROSITE" id="PS51257">
    <property type="entry name" value="PROKAR_LIPOPROTEIN"/>
    <property type="match status" value="1"/>
</dbReference>
<dbReference type="Pfam" id="PF13517">
    <property type="entry name" value="FG-GAP_3"/>
    <property type="match status" value="6"/>
</dbReference>
<dbReference type="AlphaFoldDB" id="A0A1T5FU99"/>
<sequence>MITKYIGAVYTAAVFTFLFFLSSCKDSSKPDGLFEEMDASATGIDFVNKVEDKEDINIFNYRNFYNGGGVAIGDINNDGLPDIYFTANMGDNKLYLNKGNFKFEDITNKAGVAEPTKWSTGVVMVDINGDNLLDIYVCNAGYQKFVNKQGNSLYINNGDQTFTESAAQYGLNETGYTTHAAFLDYDLDGDLDAYILNNSFIPVNTLNYANDRNMRAKDWPVKDFLKGGGDKLLRNDNGKFVDVSQEAGIYGSLIGFGLGVTVGDINGDQYPDIYICNDFYEKDYLYINQKDGTFSEELEKRVKHTSLASMGADMADINNDGYPELFVTDMLPREEYRYKTTTSFENHYLFNLKKEKGFYNQYMQNSLQFNNQDGTFSEIANYSGVAASDWSWGALMFDADNDSKTDIYVCNGIYHDILDQDFIDFFANEVTQKMVMSGEKENMQNIIDKMPSNPVPNNFFHNEGDLRFKERGDEFGLGAKSFSNGAAYADLDNDGDLDLVVNNVNESCFVYKNKSEAKPEKNHYIKLKLTGEGKNTYAIGSKIEVFAGNQIFSKQVNPARGFQSSTEYPITIGLGKINTIDSIRIIWPNRKVTSYPRISADTTLNFKISNTGADFNNPAQAKEMLLTQIASDGFDIHQEDKYEDFYHERNIPMLLSQEGPKAAIGDVDGDGKADVYVCGAKGQGGQLYLQKGTSFVKSTQKVFTDLAGFEDTAAIFFDADGDGDQDLVVGSGGNETLVTSPDLPTRLYLNDGKGNFAINTRALPPNSMNTAVIVAHDYDNDGDVDLFVGSRSVPREYGSSPRSYLYQNDGKGVFKEIGKTIAPELTKLGMVRDASWADVDGDKSKELVIAGDWMAPVILKYDGSKFQKITTGLEQFAGFWGCLKVADMDGDGDQDIVFGNIGENFSLKASTNAPLKIWINDFNKNGTIEKVMTKTVDERDMPILLKRELTTQFPFLKKESLKHSEYANKSVQDLFPKDLLKAAVEKSVSYLKSAVAVNNGKGQFALKELPHMAQISCLNAIESADVNADGKPDLIVGGNYTHFIPQLGALDACRGNVLINKGNMQFDLLMSTQSGYAIDGEVKQISPITIQGAPYLINLVSNAKPVLFKINKPQPANL</sequence>
<feature type="domain" description="ASPIC/UnbV" evidence="2">
    <location>
        <begin position="538"/>
        <end position="604"/>
    </location>
</feature>
<gene>
    <name evidence="3" type="ORF">SAMN05660293_03424</name>
</gene>
<accession>A0A1T5FU99</accession>
<dbReference type="Gene3D" id="2.130.10.130">
    <property type="entry name" value="Integrin alpha, N-terminal"/>
    <property type="match status" value="3"/>
</dbReference>
<protein>
    <submittedName>
        <fullName evidence="3">Repeat domain-containing protein</fullName>
    </submittedName>
</protein>
<name>A0A1T5FU99_9BACT</name>
<dbReference type="PANTHER" id="PTHR16026">
    <property type="entry name" value="CARTILAGE ACIDIC PROTEIN 1"/>
    <property type="match status" value="1"/>
</dbReference>
<dbReference type="RefSeq" id="WP_082215938.1">
    <property type="nucleotide sequence ID" value="NZ_FUZA01000004.1"/>
</dbReference>
<organism evidence="3 4">
    <name type="scientific">Dyadobacter psychrophilus</name>
    <dbReference type="NCBI Taxonomy" id="651661"/>
    <lineage>
        <taxon>Bacteria</taxon>
        <taxon>Pseudomonadati</taxon>
        <taxon>Bacteroidota</taxon>
        <taxon>Cytophagia</taxon>
        <taxon>Cytophagales</taxon>
        <taxon>Spirosomataceae</taxon>
        <taxon>Dyadobacter</taxon>
    </lineage>
</organism>
<evidence type="ECO:0000313" key="3">
    <source>
        <dbReference type="EMBL" id="SKB99749.1"/>
    </source>
</evidence>
<dbReference type="Proteomes" id="UP000190897">
    <property type="component" value="Unassembled WGS sequence"/>
</dbReference>